<reference evidence="3 4" key="1">
    <citation type="submission" date="2016-12" db="EMBL/GenBank/DDBJ databases">
        <authorList>
            <person name="Song W.-J."/>
            <person name="Kurnit D.M."/>
        </authorList>
    </citation>
    <scope>NUCLEOTIDE SEQUENCE [LARGE SCALE GENOMIC DNA]</scope>
    <source>
        <strain evidence="3 4">DSM 12503</strain>
    </source>
</reference>
<keyword evidence="4" id="KW-1185">Reference proteome</keyword>
<dbReference type="EMBL" id="FRFD01000004">
    <property type="protein sequence ID" value="SHO46711.1"/>
    <property type="molecule type" value="Genomic_DNA"/>
</dbReference>
<dbReference type="Pfam" id="PF00583">
    <property type="entry name" value="Acetyltransf_1"/>
    <property type="match status" value="1"/>
</dbReference>
<evidence type="ECO:0000259" key="2">
    <source>
        <dbReference type="PROSITE" id="PS51186"/>
    </source>
</evidence>
<dbReference type="GO" id="GO:0016747">
    <property type="term" value="F:acyltransferase activity, transferring groups other than amino-acyl groups"/>
    <property type="evidence" value="ECO:0007669"/>
    <property type="project" value="InterPro"/>
</dbReference>
<proteinExistence type="predicted"/>
<dbReference type="OrthoDB" id="9775804at2"/>
<keyword evidence="1" id="KW-0472">Membrane</keyword>
<keyword evidence="3" id="KW-0687">Ribonucleoprotein</keyword>
<dbReference type="AlphaFoldDB" id="A0A1M7Y3T0"/>
<organism evidence="3 4">
    <name type="scientific">Anaerocolumna xylanovorans DSM 12503</name>
    <dbReference type="NCBI Taxonomy" id="1121345"/>
    <lineage>
        <taxon>Bacteria</taxon>
        <taxon>Bacillati</taxon>
        <taxon>Bacillota</taxon>
        <taxon>Clostridia</taxon>
        <taxon>Lachnospirales</taxon>
        <taxon>Lachnospiraceae</taxon>
        <taxon>Anaerocolumna</taxon>
    </lineage>
</organism>
<keyword evidence="1" id="KW-0812">Transmembrane</keyword>
<accession>A0A1M7Y3T0</accession>
<dbReference type="SUPFAM" id="SSF55729">
    <property type="entry name" value="Acyl-CoA N-acyltransferases (Nat)"/>
    <property type="match status" value="1"/>
</dbReference>
<dbReference type="Gene3D" id="3.40.630.30">
    <property type="match status" value="1"/>
</dbReference>
<dbReference type="PROSITE" id="PS51186">
    <property type="entry name" value="GNAT"/>
    <property type="match status" value="1"/>
</dbReference>
<name>A0A1M7Y3T0_9FIRM</name>
<dbReference type="Proteomes" id="UP000184612">
    <property type="component" value="Unassembled WGS sequence"/>
</dbReference>
<dbReference type="STRING" id="1121345.SAMN02745217_01264"/>
<feature type="domain" description="N-acetyltransferase" evidence="2">
    <location>
        <begin position="21"/>
        <end position="177"/>
    </location>
</feature>
<keyword evidence="3" id="KW-0689">Ribosomal protein</keyword>
<sequence length="488" mass="57376">MCFFKLPKSLVYARKIHGGFMRIEQAVSGDLDEIVSVLDEVTLKLLDEGIHQWKYPWYKEDVKKELDYQYVVKKQNKIIALFSIRPLGKNNFMAEAGEKDFYLYRVAVMPEFQNQQIEKEILGFVKKLCRHDKINIYFDCDYENEKQRQFYKTEGFYELGNFSEKDYYVSVYRFLREDTSAKNRFKNITRKRKRELRIVRKVVLAALLVVLLINFKTIIKLFDNRIHMTPAVMVGEFAYWRNEEADTAILPEDVIDTGEIKKIVDIDQWPDQPMEAVGIPPKMAGASVYQSGDLEKVYIYYPKQKQYLAFQKESTIANNNYKNGFYKKLLKNCASEDVIPLDKIPEDYTFEQAKKDKLAILYNINLEMKTEGKEYFAAFLKSAETKGKAYVRITQMIGSDVKSYTYIDLFYYKKNYYYFVSGNPDMYNARFSYLKAFELPGVDRTSGTIYLLCQSDTKTISHYTKNTVDRTNNYALAFFIPGTEKYPQ</sequence>
<evidence type="ECO:0000313" key="3">
    <source>
        <dbReference type="EMBL" id="SHO46711.1"/>
    </source>
</evidence>
<gene>
    <name evidence="3" type="ORF">SAMN02745217_01264</name>
</gene>
<feature type="transmembrane region" description="Helical" evidence="1">
    <location>
        <begin position="198"/>
        <end position="215"/>
    </location>
</feature>
<keyword evidence="1" id="KW-1133">Transmembrane helix</keyword>
<evidence type="ECO:0000256" key="1">
    <source>
        <dbReference type="SAM" id="Phobius"/>
    </source>
</evidence>
<evidence type="ECO:0000313" key="4">
    <source>
        <dbReference type="Proteomes" id="UP000184612"/>
    </source>
</evidence>
<dbReference type="GO" id="GO:0005840">
    <property type="term" value="C:ribosome"/>
    <property type="evidence" value="ECO:0007669"/>
    <property type="project" value="UniProtKB-KW"/>
</dbReference>
<dbReference type="InterPro" id="IPR000182">
    <property type="entry name" value="GNAT_dom"/>
</dbReference>
<dbReference type="InterPro" id="IPR016181">
    <property type="entry name" value="Acyl_CoA_acyltransferase"/>
</dbReference>
<protein>
    <submittedName>
        <fullName evidence="3">Ribosomal protein S18 acetylase RimI</fullName>
    </submittedName>
</protein>